<dbReference type="Gene3D" id="3.90.226.10">
    <property type="entry name" value="2-enoyl-CoA Hydratase, Chain A, domain 1"/>
    <property type="match status" value="1"/>
</dbReference>
<dbReference type="PANTHER" id="PTHR42987">
    <property type="entry name" value="PEPTIDASE S49"/>
    <property type="match status" value="1"/>
</dbReference>
<comment type="similarity">
    <text evidence="1">Belongs to the peptidase S49 family.</text>
</comment>
<evidence type="ECO:0000313" key="3">
    <source>
        <dbReference type="EMBL" id="QQV91407.1"/>
    </source>
</evidence>
<gene>
    <name evidence="3" type="ORF">Leef1_41</name>
</gene>
<dbReference type="GO" id="GO:0006508">
    <property type="term" value="P:proteolysis"/>
    <property type="evidence" value="ECO:0007669"/>
    <property type="project" value="UniProtKB-KW"/>
</dbReference>
<dbReference type="EMBL" id="MT732473">
    <property type="protein sequence ID" value="QQV91407.1"/>
    <property type="molecule type" value="Genomic_DNA"/>
</dbReference>
<reference evidence="3" key="1">
    <citation type="submission" date="2020-07" db="EMBL/GenBank/DDBJ databases">
        <title>Highly diverse flavobacterial phages as mortality factor during North Sea spring blooms.</title>
        <authorList>
            <person name="Bartlau N."/>
            <person name="Wichels A."/>
            <person name="Krohne G."/>
            <person name="Adriaenssens E.M."/>
            <person name="Heins A."/>
            <person name="Fuchs B.M."/>
            <person name="Amann R."/>
            <person name="Moraru C."/>
        </authorList>
    </citation>
    <scope>NUCLEOTIDE SEQUENCE</scope>
</reference>
<dbReference type="InterPro" id="IPR002142">
    <property type="entry name" value="Peptidase_S49"/>
</dbReference>
<dbReference type="InterPro" id="IPR029045">
    <property type="entry name" value="ClpP/crotonase-like_dom_sf"/>
</dbReference>
<keyword evidence="4" id="KW-1185">Reference proteome</keyword>
<dbReference type="Pfam" id="PF01343">
    <property type="entry name" value="Peptidase_S49"/>
    <property type="match status" value="1"/>
</dbReference>
<evidence type="ECO:0000256" key="1">
    <source>
        <dbReference type="ARBA" id="ARBA00008683"/>
    </source>
</evidence>
<dbReference type="PANTHER" id="PTHR42987:SF4">
    <property type="entry name" value="PROTEASE SOHB-RELATED"/>
    <property type="match status" value="1"/>
</dbReference>
<organism evidence="3 4">
    <name type="scientific">Polaribacter phage Leef_1</name>
    <dbReference type="NCBI Taxonomy" id="2745684"/>
    <lineage>
        <taxon>Viruses</taxon>
        <taxon>Duplodnaviria</taxon>
        <taxon>Heunggongvirae</taxon>
        <taxon>Uroviricota</taxon>
        <taxon>Caudoviricetes</taxon>
        <taxon>Helgolandviridae</taxon>
        <taxon>Leefvirus</taxon>
        <taxon>Leefvirus Leef</taxon>
    </lineage>
</organism>
<dbReference type="SUPFAM" id="SSF52096">
    <property type="entry name" value="ClpP/crotonase"/>
    <property type="match status" value="1"/>
</dbReference>
<evidence type="ECO:0000313" key="4">
    <source>
        <dbReference type="Proteomes" id="UP000693839"/>
    </source>
</evidence>
<name>A0A8E5EC25_9CAUD</name>
<keyword evidence="3" id="KW-0645">Protease</keyword>
<sequence length="429" mass="46807">MKNKKTLASVIGNSWFVSPEFIGEYLPMLSGFLQNKDLKPFFDNDTPVFSIQDNMNGNSNTNSSNRIGIINLSGIVFKNDQLCGPIGTTSMISTMKEWENNKMVDSVLFFTSSPGGEASGTRRFAKFIKNYSLPTASYIDGVAGSAAYYIVSATDKVFMEPDADLVGSIGAMTSYKNIDKYLEKQGIEMIDIYAESSFDKNLVSRKAKEGDFTLLQESLNPLATKFENDVKSFRPELKDEACHGKVYGPEDALNVGLIDSLGSFEDAISYLNTQANSNTNPKQNAKKTTKMNTKYNALEAVLDTTFEVDDTKNGVLLTEEEAGKVDSKISDLQTELQTVTDAKKLVDDVIIGNTTSNTAIVDEVNTVLELEGDAKVTDVATAFTAMKSKIATLGGEAGAEHTNLGENKQGNTEAMPEYVDLDSSIYKIK</sequence>
<dbReference type="Proteomes" id="UP000693839">
    <property type="component" value="Segment"/>
</dbReference>
<dbReference type="GO" id="GO:0008233">
    <property type="term" value="F:peptidase activity"/>
    <property type="evidence" value="ECO:0007669"/>
    <property type="project" value="UniProtKB-KW"/>
</dbReference>
<evidence type="ECO:0000259" key="2">
    <source>
        <dbReference type="Pfam" id="PF01343"/>
    </source>
</evidence>
<feature type="domain" description="Peptidase S49" evidence="2">
    <location>
        <begin position="133"/>
        <end position="276"/>
    </location>
</feature>
<protein>
    <submittedName>
        <fullName evidence="3">Protease /major capsid protein</fullName>
    </submittedName>
</protein>
<accession>A0A8E5EC25</accession>
<proteinExistence type="inferred from homology"/>
<keyword evidence="3" id="KW-0378">Hydrolase</keyword>